<dbReference type="GO" id="GO:0008333">
    <property type="term" value="P:endosome to lysosome transport"/>
    <property type="evidence" value="ECO:0007669"/>
    <property type="project" value="TreeGrafter"/>
</dbReference>
<accession>A0A183FD01</accession>
<dbReference type="Proteomes" id="UP000050761">
    <property type="component" value="Unassembled WGS sequence"/>
</dbReference>
<evidence type="ECO:0000313" key="7">
    <source>
        <dbReference type="WBParaSite" id="HPBE_0000404501-mRNA-1"/>
    </source>
</evidence>
<comment type="similarity">
    <text evidence="1">Belongs to the SNAPIN family.</text>
</comment>
<dbReference type="WBParaSite" id="HPBE_0000404501-mRNA-1">
    <property type="protein sequence ID" value="HPBE_0000404501-mRNA-1"/>
    <property type="gene ID" value="HPBE_0000404501"/>
</dbReference>
<feature type="region of interest" description="Disordered" evidence="4">
    <location>
        <begin position="91"/>
        <end position="112"/>
    </location>
</feature>
<reference evidence="5 6" key="1">
    <citation type="submission" date="2018-11" db="EMBL/GenBank/DDBJ databases">
        <authorList>
            <consortium name="Pathogen Informatics"/>
        </authorList>
    </citation>
    <scope>NUCLEOTIDE SEQUENCE [LARGE SCALE GENOMIC DNA]</scope>
</reference>
<dbReference type="GO" id="GO:0032418">
    <property type="term" value="P:lysosome localization"/>
    <property type="evidence" value="ECO:0007669"/>
    <property type="project" value="TreeGrafter"/>
</dbReference>
<protein>
    <recommendedName>
        <fullName evidence="3">Biogenesis of lysosome-related organelles complex 1 subunit 7</fullName>
    </recommendedName>
</protein>
<evidence type="ECO:0000256" key="2">
    <source>
        <dbReference type="ARBA" id="ARBA00023054"/>
    </source>
</evidence>
<dbReference type="GO" id="GO:0031083">
    <property type="term" value="C:BLOC-1 complex"/>
    <property type="evidence" value="ECO:0007669"/>
    <property type="project" value="InterPro"/>
</dbReference>
<dbReference type="OrthoDB" id="5399166at2759"/>
<dbReference type="GO" id="GO:0008021">
    <property type="term" value="C:synaptic vesicle"/>
    <property type="evidence" value="ECO:0007669"/>
    <property type="project" value="TreeGrafter"/>
</dbReference>
<evidence type="ECO:0000313" key="6">
    <source>
        <dbReference type="Proteomes" id="UP000050761"/>
    </source>
</evidence>
<dbReference type="EMBL" id="UZAH01025268">
    <property type="protein sequence ID" value="VDO59872.1"/>
    <property type="molecule type" value="Genomic_DNA"/>
</dbReference>
<evidence type="ECO:0000256" key="3">
    <source>
        <dbReference type="ARBA" id="ARBA00033330"/>
    </source>
</evidence>
<reference evidence="7" key="2">
    <citation type="submission" date="2019-09" db="UniProtKB">
        <authorList>
            <consortium name="WormBaseParasite"/>
        </authorList>
    </citation>
    <scope>IDENTIFICATION</scope>
</reference>
<dbReference type="GO" id="GO:0099078">
    <property type="term" value="C:BORC complex"/>
    <property type="evidence" value="ECO:0007669"/>
    <property type="project" value="TreeGrafter"/>
</dbReference>
<dbReference type="GO" id="GO:0000149">
    <property type="term" value="F:SNARE binding"/>
    <property type="evidence" value="ECO:0007669"/>
    <property type="project" value="TreeGrafter"/>
</dbReference>
<gene>
    <name evidence="5" type="ORF">HPBE_LOCUS4046</name>
</gene>
<accession>A0A3P8AHY6</accession>
<dbReference type="AlphaFoldDB" id="A0A183FD01"/>
<dbReference type="PANTHER" id="PTHR31305">
    <property type="entry name" value="SNARE-ASSOCIATED PROTEIN SNAPIN"/>
    <property type="match status" value="1"/>
</dbReference>
<dbReference type="GO" id="GO:0016079">
    <property type="term" value="P:synaptic vesicle exocytosis"/>
    <property type="evidence" value="ECO:0007669"/>
    <property type="project" value="TreeGrafter"/>
</dbReference>
<name>A0A183FD01_HELPZ</name>
<evidence type="ECO:0000313" key="5">
    <source>
        <dbReference type="EMBL" id="VDO59872.1"/>
    </source>
</evidence>
<proteinExistence type="inferred from homology"/>
<organism evidence="6 7">
    <name type="scientific">Heligmosomoides polygyrus</name>
    <name type="common">Parasitic roundworm</name>
    <dbReference type="NCBI Taxonomy" id="6339"/>
    <lineage>
        <taxon>Eukaryota</taxon>
        <taxon>Metazoa</taxon>
        <taxon>Ecdysozoa</taxon>
        <taxon>Nematoda</taxon>
        <taxon>Chromadorea</taxon>
        <taxon>Rhabditida</taxon>
        <taxon>Rhabditina</taxon>
        <taxon>Rhabditomorpha</taxon>
        <taxon>Strongyloidea</taxon>
        <taxon>Heligmosomidae</taxon>
        <taxon>Heligmosomoides</taxon>
    </lineage>
</organism>
<sequence length="112" mass="12542">MASDMAAGVVNAIRPAIERLDAQVLSARDSQTMLASRLQNLSSVLNQICQEQPYELKSYSRKLENSRRRVVNTGRVPEDVQERLRRLQCDISTDRQSTEEEGSSGIFTCGPN</sequence>
<evidence type="ECO:0000256" key="1">
    <source>
        <dbReference type="ARBA" id="ARBA00006111"/>
    </source>
</evidence>
<dbReference type="GO" id="GO:2000300">
    <property type="term" value="P:regulation of synaptic vesicle exocytosis"/>
    <property type="evidence" value="ECO:0007669"/>
    <property type="project" value="TreeGrafter"/>
</dbReference>
<keyword evidence="2" id="KW-0175">Coiled coil</keyword>
<dbReference type="GO" id="GO:0007040">
    <property type="term" value="P:lysosome organization"/>
    <property type="evidence" value="ECO:0007669"/>
    <property type="project" value="TreeGrafter"/>
</dbReference>
<dbReference type="Pfam" id="PF14712">
    <property type="entry name" value="Snapin_Pallidin"/>
    <property type="match status" value="1"/>
</dbReference>
<evidence type="ECO:0000256" key="4">
    <source>
        <dbReference type="SAM" id="MobiDB-lite"/>
    </source>
</evidence>
<dbReference type="PANTHER" id="PTHR31305:SF2">
    <property type="entry name" value="SNARE-ASSOCIATED PROTEIN SNAPIN"/>
    <property type="match status" value="1"/>
</dbReference>
<keyword evidence="6" id="KW-1185">Reference proteome</keyword>
<dbReference type="GO" id="GO:0006886">
    <property type="term" value="P:intracellular protein transport"/>
    <property type="evidence" value="ECO:0007669"/>
    <property type="project" value="InterPro"/>
</dbReference>
<dbReference type="InterPro" id="IPR028119">
    <property type="entry name" value="Snapin/Pallidin/Snn1"/>
</dbReference>
<dbReference type="InterPro" id="IPR017246">
    <property type="entry name" value="Snapin"/>
</dbReference>